<evidence type="ECO:0000313" key="10">
    <source>
        <dbReference type="Proteomes" id="UP000320762"/>
    </source>
</evidence>
<evidence type="ECO:0000256" key="7">
    <source>
        <dbReference type="SAM" id="MobiDB-lite"/>
    </source>
</evidence>
<reference evidence="9 10" key="1">
    <citation type="journal article" date="2019" name="New Phytol.">
        <title>Comparative genomics reveals unique wood-decay strategies and fruiting body development in the Schizophyllaceae.</title>
        <authorList>
            <person name="Almasi E."/>
            <person name="Sahu N."/>
            <person name="Krizsan K."/>
            <person name="Balint B."/>
            <person name="Kovacs G.M."/>
            <person name="Kiss B."/>
            <person name="Cseklye J."/>
            <person name="Drula E."/>
            <person name="Henrissat B."/>
            <person name="Nagy I."/>
            <person name="Chovatia M."/>
            <person name="Adam C."/>
            <person name="LaButti K."/>
            <person name="Lipzen A."/>
            <person name="Riley R."/>
            <person name="Grigoriev I.V."/>
            <person name="Nagy L.G."/>
        </authorList>
    </citation>
    <scope>NUCLEOTIDE SEQUENCE [LARGE SCALE GENOMIC DNA]</scope>
    <source>
        <strain evidence="9 10">NL-1724</strain>
    </source>
</reference>
<dbReference type="AlphaFoldDB" id="A0A550CWZ9"/>
<dbReference type="InterPro" id="IPR023566">
    <property type="entry name" value="PPIase_Fpr3/Fpr4-like"/>
</dbReference>
<feature type="compositionally biased region" description="Basic and acidic residues" evidence="7">
    <location>
        <begin position="194"/>
        <end position="220"/>
    </location>
</feature>
<proteinExistence type="inferred from homology"/>
<dbReference type="PANTHER" id="PTHR43811">
    <property type="entry name" value="FKBP-TYPE PEPTIDYL-PROLYL CIS-TRANS ISOMERASE FKPA"/>
    <property type="match status" value="1"/>
</dbReference>
<accession>A0A550CWZ9</accession>
<dbReference type="PIRSF" id="PIRSF001473">
    <property type="entry name" value="FK506-bp_FPR3"/>
    <property type="match status" value="1"/>
</dbReference>
<dbReference type="GO" id="GO:0003755">
    <property type="term" value="F:peptidyl-prolyl cis-trans isomerase activity"/>
    <property type="evidence" value="ECO:0007669"/>
    <property type="project" value="UniProtKB-KW"/>
</dbReference>
<evidence type="ECO:0000256" key="6">
    <source>
        <dbReference type="PROSITE-ProRule" id="PRU00277"/>
    </source>
</evidence>
<evidence type="ECO:0000256" key="3">
    <source>
        <dbReference type="ARBA" id="ARBA00023110"/>
    </source>
</evidence>
<evidence type="ECO:0000313" key="9">
    <source>
        <dbReference type="EMBL" id="TRM69314.1"/>
    </source>
</evidence>
<dbReference type="InterPro" id="IPR001179">
    <property type="entry name" value="PPIase_FKBP_dom"/>
</dbReference>
<gene>
    <name evidence="9" type="ORF">BD626DRAFT_473646</name>
</gene>
<sequence>MATAIGIWSEVIKPGTPLVLTPAADLRLCNVSLGETLADPTGRTVVKVTHMSPVVPAEDEEEVDDEDDDLPDMKQCEIILCALTPGKIEQTLVDLVLQEEQEVLIEVIGKNEIHFVGNYIEQPVPFNSGDDEESDDEMNSEDEHDLRFVSSDVEVDPEDLESDVSRFEEMDDGEAAASKSLKRPRASDVMDTDEAPKSKAEKKLKGADGKAVEKKADAEKITAAADSKVDGKDKKSKKDKKKEKQEAKAAEPAALVEREVTGGLKIKDVKIGSGPKAVKGKTVGMRYIGKLTNGQQFDANTKGKPFTFHLGKGEVIRGWDEGIAGMQVGGERILTIPPAMGYGKRGTDGIPGNSTLVFEVKLLSLK</sequence>
<feature type="compositionally biased region" description="Acidic residues" evidence="7">
    <location>
        <begin position="129"/>
        <end position="143"/>
    </location>
</feature>
<dbReference type="OrthoDB" id="77911at2759"/>
<keyword evidence="10" id="KW-1185">Reference proteome</keyword>
<dbReference type="Gene3D" id="2.60.120.340">
    <property type="entry name" value="Nucleoplasmin core domain"/>
    <property type="match status" value="1"/>
</dbReference>
<dbReference type="InterPro" id="IPR046357">
    <property type="entry name" value="PPIase_dom_sf"/>
</dbReference>
<dbReference type="GO" id="GO:0000785">
    <property type="term" value="C:chromatin"/>
    <property type="evidence" value="ECO:0007669"/>
    <property type="project" value="TreeGrafter"/>
</dbReference>
<comment type="similarity">
    <text evidence="2">Belongs to the FKBP-type PPIase family. FKBP3/4 subfamily.</text>
</comment>
<protein>
    <recommendedName>
        <fullName evidence="5">FK506-binding protein</fullName>
        <ecNumber evidence="5">5.2.1.8</ecNumber>
    </recommendedName>
</protein>
<feature type="compositionally biased region" description="Acidic residues" evidence="7">
    <location>
        <begin position="153"/>
        <end position="162"/>
    </location>
</feature>
<evidence type="ECO:0000256" key="1">
    <source>
        <dbReference type="ARBA" id="ARBA00000971"/>
    </source>
</evidence>
<dbReference type="Pfam" id="PF17800">
    <property type="entry name" value="NPL"/>
    <property type="match status" value="1"/>
</dbReference>
<dbReference type="EC" id="5.2.1.8" evidence="5"/>
<comment type="caution">
    <text evidence="9">The sequence shown here is derived from an EMBL/GenBank/DDBJ whole genome shotgun (WGS) entry which is preliminary data.</text>
</comment>
<dbReference type="FunFam" id="3.10.50.40:FF:000006">
    <property type="entry name" value="Peptidyl-prolyl cis-trans isomerase"/>
    <property type="match status" value="1"/>
</dbReference>
<dbReference type="Gene3D" id="3.10.50.40">
    <property type="match status" value="1"/>
</dbReference>
<dbReference type="InterPro" id="IPR041232">
    <property type="entry name" value="NPL"/>
</dbReference>
<keyword evidence="4 5" id="KW-0413">Isomerase</keyword>
<dbReference type="GO" id="GO:0005730">
    <property type="term" value="C:nucleolus"/>
    <property type="evidence" value="ECO:0007669"/>
    <property type="project" value="TreeGrafter"/>
</dbReference>
<dbReference type="SUPFAM" id="SSF54534">
    <property type="entry name" value="FKBP-like"/>
    <property type="match status" value="1"/>
</dbReference>
<organism evidence="9 10">
    <name type="scientific">Schizophyllum amplum</name>
    <dbReference type="NCBI Taxonomy" id="97359"/>
    <lineage>
        <taxon>Eukaryota</taxon>
        <taxon>Fungi</taxon>
        <taxon>Dikarya</taxon>
        <taxon>Basidiomycota</taxon>
        <taxon>Agaricomycotina</taxon>
        <taxon>Agaricomycetes</taxon>
        <taxon>Agaricomycetidae</taxon>
        <taxon>Agaricales</taxon>
        <taxon>Schizophyllaceae</taxon>
        <taxon>Schizophyllum</taxon>
    </lineage>
</organism>
<evidence type="ECO:0000256" key="2">
    <source>
        <dbReference type="ARBA" id="ARBA00007838"/>
    </source>
</evidence>
<dbReference type="PANTHER" id="PTHR43811:SF19">
    <property type="entry name" value="39 KDA FK506-BINDING NUCLEAR PROTEIN"/>
    <property type="match status" value="1"/>
</dbReference>
<name>A0A550CWZ9_9AGAR</name>
<keyword evidence="3 5" id="KW-0697">Rotamase</keyword>
<feature type="region of interest" description="Disordered" evidence="7">
    <location>
        <begin position="122"/>
        <end position="250"/>
    </location>
</feature>
<evidence type="ECO:0000256" key="5">
    <source>
        <dbReference type="PIRNR" id="PIRNR001473"/>
    </source>
</evidence>
<dbReference type="Proteomes" id="UP000320762">
    <property type="component" value="Unassembled WGS sequence"/>
</dbReference>
<comment type="catalytic activity">
    <reaction evidence="1 5 6">
        <text>[protein]-peptidylproline (omega=180) = [protein]-peptidylproline (omega=0)</text>
        <dbReference type="Rhea" id="RHEA:16237"/>
        <dbReference type="Rhea" id="RHEA-COMP:10747"/>
        <dbReference type="Rhea" id="RHEA-COMP:10748"/>
        <dbReference type="ChEBI" id="CHEBI:83833"/>
        <dbReference type="ChEBI" id="CHEBI:83834"/>
        <dbReference type="EC" id="5.2.1.8"/>
    </reaction>
</comment>
<dbReference type="Pfam" id="PF00254">
    <property type="entry name" value="FKBP_C"/>
    <property type="match status" value="1"/>
</dbReference>
<dbReference type="PROSITE" id="PS50059">
    <property type="entry name" value="FKBP_PPIASE"/>
    <property type="match status" value="1"/>
</dbReference>
<evidence type="ECO:0000259" key="8">
    <source>
        <dbReference type="PROSITE" id="PS50059"/>
    </source>
</evidence>
<evidence type="ECO:0000256" key="4">
    <source>
        <dbReference type="ARBA" id="ARBA00023235"/>
    </source>
</evidence>
<dbReference type="EMBL" id="VDMD01000001">
    <property type="protein sequence ID" value="TRM69314.1"/>
    <property type="molecule type" value="Genomic_DNA"/>
</dbReference>
<dbReference type="STRING" id="97359.A0A550CWZ9"/>
<feature type="domain" description="PPIase FKBP-type" evidence="8">
    <location>
        <begin position="280"/>
        <end position="366"/>
    </location>
</feature>